<keyword evidence="1" id="KW-0812">Transmembrane</keyword>
<comment type="caution">
    <text evidence="3">The sequence shown here is derived from an EMBL/GenBank/DDBJ whole genome shotgun (WGS) entry which is preliminary data.</text>
</comment>
<evidence type="ECO:0000259" key="2">
    <source>
        <dbReference type="Pfam" id="PF13529"/>
    </source>
</evidence>
<feature type="transmembrane region" description="Helical" evidence="1">
    <location>
        <begin position="51"/>
        <end position="72"/>
    </location>
</feature>
<accession>A0A9D2QCS1</accession>
<dbReference type="AlphaFoldDB" id="A0A9D2QCS1"/>
<organism evidence="3 4">
    <name type="scientific">Candidatus Mediterraneibacter faecavium</name>
    <dbReference type="NCBI Taxonomy" id="2838668"/>
    <lineage>
        <taxon>Bacteria</taxon>
        <taxon>Bacillati</taxon>
        <taxon>Bacillota</taxon>
        <taxon>Clostridia</taxon>
        <taxon>Lachnospirales</taxon>
        <taxon>Lachnospiraceae</taxon>
        <taxon>Mediterraneibacter</taxon>
    </lineage>
</organism>
<keyword evidence="1" id="KW-0472">Membrane</keyword>
<name>A0A9D2QCS1_9FIRM</name>
<dbReference type="EMBL" id="DWVY01000047">
    <property type="protein sequence ID" value="HJC75090.1"/>
    <property type="molecule type" value="Genomic_DNA"/>
</dbReference>
<dbReference type="Pfam" id="PF13529">
    <property type="entry name" value="Peptidase_C39_2"/>
    <property type="match status" value="1"/>
</dbReference>
<keyword evidence="1" id="KW-1133">Transmembrane helix</keyword>
<dbReference type="InterPro" id="IPR039564">
    <property type="entry name" value="Peptidase_C39-like"/>
</dbReference>
<protein>
    <submittedName>
        <fullName evidence="3">C39 family peptidase</fullName>
    </submittedName>
</protein>
<evidence type="ECO:0000313" key="4">
    <source>
        <dbReference type="Proteomes" id="UP000823902"/>
    </source>
</evidence>
<reference evidence="3" key="2">
    <citation type="submission" date="2021-04" db="EMBL/GenBank/DDBJ databases">
        <authorList>
            <person name="Gilroy R."/>
        </authorList>
    </citation>
    <scope>NUCLEOTIDE SEQUENCE</scope>
    <source>
        <strain evidence="3">CHK196-7946</strain>
    </source>
</reference>
<proteinExistence type="predicted"/>
<feature type="domain" description="Peptidase C39-like" evidence="2">
    <location>
        <begin position="142"/>
        <end position="275"/>
    </location>
</feature>
<evidence type="ECO:0000313" key="3">
    <source>
        <dbReference type="EMBL" id="HJC75090.1"/>
    </source>
</evidence>
<dbReference type="Gene3D" id="3.90.70.10">
    <property type="entry name" value="Cysteine proteinases"/>
    <property type="match status" value="1"/>
</dbReference>
<sequence length="302" mass="33799">MREDWESESGYRGSRYKGDGYKVNKYGKSRYTGGSRSVKCGRKKRRRRRHLILKSIFCVALIIPMVMAVLWAKDKISGKSSLAVLALTNPKVREIMANKDQYPDQLVELLENNEETVDFVYDYPEKKDTAPADTVGDVTQGEIPLLLQWDERWGYAYYADDMIAVNGCGPTAIAMVAAGLTGDNTITPYKVAQFAAENGYYAGDAGTSWSLMTEGARRFGICGEEMGLGESEIFSALENGHPVICSMRPGDFTTTGHFIVLTGVEDGKIRVNDPNSQARSEKLWDYSRLEYQINNLWVYTAQ</sequence>
<gene>
    <name evidence="3" type="ORF">H9697_09135</name>
</gene>
<reference evidence="3" key="1">
    <citation type="journal article" date="2021" name="PeerJ">
        <title>Extensive microbial diversity within the chicken gut microbiome revealed by metagenomics and culture.</title>
        <authorList>
            <person name="Gilroy R."/>
            <person name="Ravi A."/>
            <person name="Getino M."/>
            <person name="Pursley I."/>
            <person name="Horton D.L."/>
            <person name="Alikhan N.F."/>
            <person name="Baker D."/>
            <person name="Gharbi K."/>
            <person name="Hall N."/>
            <person name="Watson M."/>
            <person name="Adriaenssens E.M."/>
            <person name="Foster-Nyarko E."/>
            <person name="Jarju S."/>
            <person name="Secka A."/>
            <person name="Antonio M."/>
            <person name="Oren A."/>
            <person name="Chaudhuri R.R."/>
            <person name="La Ragione R."/>
            <person name="Hildebrand F."/>
            <person name="Pallen M.J."/>
        </authorList>
    </citation>
    <scope>NUCLEOTIDE SEQUENCE</scope>
    <source>
        <strain evidence="3">CHK196-7946</strain>
    </source>
</reference>
<dbReference type="Proteomes" id="UP000823902">
    <property type="component" value="Unassembled WGS sequence"/>
</dbReference>
<evidence type="ECO:0000256" key="1">
    <source>
        <dbReference type="SAM" id="Phobius"/>
    </source>
</evidence>